<dbReference type="AlphaFoldDB" id="A0A8D0CKC1"/>
<evidence type="ECO:0000256" key="11">
    <source>
        <dbReference type="ARBA" id="ARBA00023224"/>
    </source>
</evidence>
<protein>
    <submittedName>
        <fullName evidence="15">Extracellular calcium-sensing receptor-like</fullName>
    </submittedName>
</protein>
<dbReference type="Pfam" id="PF00003">
    <property type="entry name" value="7tm_3"/>
    <property type="match status" value="1"/>
</dbReference>
<keyword evidence="3" id="KW-1003">Cell membrane</keyword>
<dbReference type="GO" id="GO:0004930">
    <property type="term" value="F:G protein-coupled receptor activity"/>
    <property type="evidence" value="ECO:0007669"/>
    <property type="project" value="UniProtKB-KW"/>
</dbReference>
<dbReference type="GO" id="GO:0005886">
    <property type="term" value="C:plasma membrane"/>
    <property type="evidence" value="ECO:0007669"/>
    <property type="project" value="UniProtKB-SubCell"/>
</dbReference>
<dbReference type="InterPro" id="IPR000337">
    <property type="entry name" value="GPCR_3"/>
</dbReference>
<evidence type="ECO:0000256" key="12">
    <source>
        <dbReference type="SAM" id="Phobius"/>
    </source>
</evidence>
<evidence type="ECO:0000256" key="6">
    <source>
        <dbReference type="ARBA" id="ARBA00022989"/>
    </source>
</evidence>
<dbReference type="InterPro" id="IPR038550">
    <property type="entry name" value="GPCR_3_9-Cys_sf"/>
</dbReference>
<reference evidence="15" key="2">
    <citation type="submission" date="2025-08" db="UniProtKB">
        <authorList>
            <consortium name="Ensembl"/>
        </authorList>
    </citation>
    <scope>IDENTIFICATION</scope>
</reference>
<evidence type="ECO:0000256" key="13">
    <source>
        <dbReference type="SAM" id="SignalP"/>
    </source>
</evidence>
<dbReference type="InterPro" id="IPR000068">
    <property type="entry name" value="GPCR_3_Ca_sens_rcpt-rel"/>
</dbReference>
<dbReference type="Gene3D" id="2.10.50.30">
    <property type="entry name" value="GPCR, family 3, nine cysteines domain"/>
    <property type="match status" value="1"/>
</dbReference>
<feature type="transmembrane region" description="Helical" evidence="12">
    <location>
        <begin position="711"/>
        <end position="733"/>
    </location>
</feature>
<dbReference type="PANTHER" id="PTHR24061">
    <property type="entry name" value="CALCIUM-SENSING RECEPTOR-RELATED"/>
    <property type="match status" value="1"/>
</dbReference>
<evidence type="ECO:0000256" key="3">
    <source>
        <dbReference type="ARBA" id="ARBA00022475"/>
    </source>
</evidence>
<dbReference type="InterPro" id="IPR004073">
    <property type="entry name" value="GPCR_3_vmron_rcpt_2"/>
</dbReference>
<evidence type="ECO:0000256" key="5">
    <source>
        <dbReference type="ARBA" id="ARBA00022729"/>
    </source>
</evidence>
<feature type="transmembrane region" description="Helical" evidence="12">
    <location>
        <begin position="745"/>
        <end position="778"/>
    </location>
</feature>
<dbReference type="PROSITE" id="PS00981">
    <property type="entry name" value="G_PROTEIN_RECEP_F3_3"/>
    <property type="match status" value="1"/>
</dbReference>
<dbReference type="PRINTS" id="PR01535">
    <property type="entry name" value="VOMERONASL2R"/>
</dbReference>
<evidence type="ECO:0000256" key="9">
    <source>
        <dbReference type="ARBA" id="ARBA00023170"/>
    </source>
</evidence>
<keyword evidence="11" id="KW-0807">Transducer</keyword>
<evidence type="ECO:0000256" key="4">
    <source>
        <dbReference type="ARBA" id="ARBA00022692"/>
    </source>
</evidence>
<feature type="transmembrane region" description="Helical" evidence="12">
    <location>
        <begin position="822"/>
        <end position="846"/>
    </location>
</feature>
<reference evidence="15 16" key="1">
    <citation type="submission" date="2019-04" db="EMBL/GenBank/DDBJ databases">
        <authorList>
            <consortium name="Wellcome Sanger Institute Data Sharing"/>
        </authorList>
    </citation>
    <scope>NUCLEOTIDE SEQUENCE [LARGE SCALE GENOMIC DNA]</scope>
</reference>
<feature type="domain" description="G-protein coupled receptors family 3 profile" evidence="14">
    <location>
        <begin position="596"/>
        <end position="860"/>
    </location>
</feature>
<keyword evidence="9" id="KW-0675">Receptor</keyword>
<keyword evidence="7" id="KW-0297">G-protein coupled receptor</keyword>
<dbReference type="Pfam" id="PF01094">
    <property type="entry name" value="ANF_receptor"/>
    <property type="match status" value="1"/>
</dbReference>
<dbReference type="PRINTS" id="PR00248">
    <property type="entry name" value="GPCRMGR"/>
</dbReference>
<evidence type="ECO:0000256" key="10">
    <source>
        <dbReference type="ARBA" id="ARBA00023180"/>
    </source>
</evidence>
<sequence length="902" mass="99661">MRCSTLLHALCSILLWVPSLEQSCHPLSGLLELPALVKEGDINLGGLFSLHDSVLEPNLSFASKQMPTSCTGFSFRTFRWMQTMIFAIEEINSQGHLLPNITLGYRIYDSCSTTFHALRAAMALVNGHGSGIAGPYCSAAVPVIIGDGGSSLSMVVARLLGILQLPQVSYFSSCECLSHKEQFPTFLRTMPSDLFQVEALTLLVRHFGWTWVGTVAGDDDYGRQGVHIFSQEVEKYGACVAFLEIIPKSHYMEQMSIIVERIRLSGVRVVLLFALEQDVVALFQAVLRQNLTGIQWLASEAWVTASVLAGPQYHLILQGTVGFAIRRADIPGLGPFLTRLRPATTPSNPYITEFWEKTFGCTFDGVTHSPESWTRCTGLEQLTNVRNIYTDVTQLRISYNVYKAVYAVAHAVRAMFQCNAGRGPFPQGACPDTSRIQPWEVNDPTLTCTLAFLTRLSFEEKMRFDKNGDPVATYDLINWQMSDSGTVRFVTVGRFDGTLPPNRKLKISDQDIIWNGNQTQVPQSACSRSCPPGTRKAIKPRLPVCCFDCVVCAVGEVSNQTDAVECEKCLAEFWSNEQRDACVPKQVEYLSFHDAMGTTLLAVALLGACCTMAVAAVFVCYRNTPIVRANNSELSFLILSALGLCFVCAVLFIGRPTPWSCMLRHTAFSIAFVLCISCILGKTVVVLMAFRATLPGSTVMRWFGPWQQRASIFLCTLVQVLICGVWLGMAPPLPQRLLPRETPHILLLCNVGSAVAFSLVLGYIGLLAAVCFLLAFLARKLPDNFNEAKFITFSMLIFCTVWVAFVPAYISSPGKYSTATEIFAILASSFGLLVCLFFPKCYIILLKPEKNNRKHMMVKSTSDKKKLGLLKNHTSATMSLSPNVMNTLHFSEMYVALENSVS</sequence>
<keyword evidence="8 12" id="KW-0472">Membrane</keyword>
<dbReference type="OrthoDB" id="5984008at2759"/>
<dbReference type="CDD" id="cd06364">
    <property type="entry name" value="PBP1_CaSR"/>
    <property type="match status" value="1"/>
</dbReference>
<reference evidence="15" key="3">
    <citation type="submission" date="2025-09" db="UniProtKB">
        <authorList>
            <consortium name="Ensembl"/>
        </authorList>
    </citation>
    <scope>IDENTIFICATION</scope>
</reference>
<evidence type="ECO:0000256" key="8">
    <source>
        <dbReference type="ARBA" id="ARBA00023136"/>
    </source>
</evidence>
<feature type="signal peptide" evidence="13">
    <location>
        <begin position="1"/>
        <end position="21"/>
    </location>
</feature>
<evidence type="ECO:0000256" key="7">
    <source>
        <dbReference type="ARBA" id="ARBA00023040"/>
    </source>
</evidence>
<evidence type="ECO:0000259" key="14">
    <source>
        <dbReference type="PROSITE" id="PS50259"/>
    </source>
</evidence>
<dbReference type="Ensembl" id="ENSSFOT00015057583.1">
    <property type="protein sequence ID" value="ENSSFOP00015076125.1"/>
    <property type="gene ID" value="ENSSFOG00015019781.2"/>
</dbReference>
<keyword evidence="4 12" id="KW-0812">Transmembrane</keyword>
<comment type="similarity">
    <text evidence="2">Belongs to the G-protein coupled receptor 3 family.</text>
</comment>
<evidence type="ECO:0000313" key="16">
    <source>
        <dbReference type="Proteomes" id="UP000694397"/>
    </source>
</evidence>
<feature type="transmembrane region" description="Helical" evidence="12">
    <location>
        <begin position="600"/>
        <end position="622"/>
    </location>
</feature>
<dbReference type="PROSITE" id="PS50259">
    <property type="entry name" value="G_PROTEIN_RECEP_F3_4"/>
    <property type="match status" value="1"/>
</dbReference>
<name>A0A8D0CKC1_SCLFO</name>
<dbReference type="FunFam" id="2.10.50.30:FF:000002">
    <property type="entry name" value="Vomeronasal 2 receptor, h1"/>
    <property type="match status" value="1"/>
</dbReference>
<feature type="transmembrane region" description="Helical" evidence="12">
    <location>
        <begin position="634"/>
        <end position="654"/>
    </location>
</feature>
<dbReference type="InterPro" id="IPR017979">
    <property type="entry name" value="GPCR_3_CS"/>
</dbReference>
<dbReference type="CDD" id="cd15283">
    <property type="entry name" value="7tmC_V2R_pheromone"/>
    <property type="match status" value="1"/>
</dbReference>
<dbReference type="SUPFAM" id="SSF53822">
    <property type="entry name" value="Periplasmic binding protein-like I"/>
    <property type="match status" value="1"/>
</dbReference>
<dbReference type="Gene3D" id="3.40.50.2300">
    <property type="match status" value="2"/>
</dbReference>
<dbReference type="PANTHER" id="PTHR24061:SF0">
    <property type="entry name" value="C-FAMILY ODORANT RECEPTOR OLFCT1"/>
    <property type="match status" value="1"/>
</dbReference>
<feature type="transmembrane region" description="Helical" evidence="12">
    <location>
        <begin position="790"/>
        <end position="810"/>
    </location>
</feature>
<dbReference type="Proteomes" id="UP000694397">
    <property type="component" value="Chromosome 10"/>
</dbReference>
<dbReference type="InterPro" id="IPR001828">
    <property type="entry name" value="ANF_lig-bd_rcpt"/>
</dbReference>
<organism evidence="15 16">
    <name type="scientific">Scleropages formosus</name>
    <name type="common">Asian bonytongue</name>
    <name type="synonym">Osteoglossum formosum</name>
    <dbReference type="NCBI Taxonomy" id="113540"/>
    <lineage>
        <taxon>Eukaryota</taxon>
        <taxon>Metazoa</taxon>
        <taxon>Chordata</taxon>
        <taxon>Craniata</taxon>
        <taxon>Vertebrata</taxon>
        <taxon>Euteleostomi</taxon>
        <taxon>Actinopterygii</taxon>
        <taxon>Neopterygii</taxon>
        <taxon>Teleostei</taxon>
        <taxon>Osteoglossocephala</taxon>
        <taxon>Osteoglossomorpha</taxon>
        <taxon>Osteoglossiformes</taxon>
        <taxon>Osteoglossidae</taxon>
        <taxon>Scleropages</taxon>
    </lineage>
</organism>
<dbReference type="Pfam" id="PF07562">
    <property type="entry name" value="NCD3G"/>
    <property type="match status" value="1"/>
</dbReference>
<dbReference type="FunFam" id="3.40.50.2300:FF:000016">
    <property type="entry name" value="Taste 1 receptor member 2"/>
    <property type="match status" value="1"/>
</dbReference>
<comment type="subcellular location">
    <subcellularLocation>
        <location evidence="1">Cell membrane</location>
        <topology evidence="1">Multi-pass membrane protein</topology>
    </subcellularLocation>
</comment>
<proteinExistence type="inferred from homology"/>
<evidence type="ECO:0000256" key="2">
    <source>
        <dbReference type="ARBA" id="ARBA00007242"/>
    </source>
</evidence>
<keyword evidence="16" id="KW-1185">Reference proteome</keyword>
<keyword evidence="5 13" id="KW-0732">Signal</keyword>
<accession>A0A8D0CKC1</accession>
<dbReference type="InterPro" id="IPR028082">
    <property type="entry name" value="Peripla_BP_I"/>
</dbReference>
<feature type="transmembrane region" description="Helical" evidence="12">
    <location>
        <begin position="666"/>
        <end position="690"/>
    </location>
</feature>
<feature type="chain" id="PRO_5034991902" evidence="13">
    <location>
        <begin position="22"/>
        <end position="902"/>
    </location>
</feature>
<keyword evidence="10" id="KW-0325">Glycoprotein</keyword>
<dbReference type="InterPro" id="IPR011500">
    <property type="entry name" value="GPCR_3_9-Cys_dom"/>
</dbReference>
<dbReference type="GeneTree" id="ENSGT01150000286997"/>
<evidence type="ECO:0000313" key="15">
    <source>
        <dbReference type="Ensembl" id="ENSSFOP00015076125.1"/>
    </source>
</evidence>
<evidence type="ECO:0000256" key="1">
    <source>
        <dbReference type="ARBA" id="ARBA00004651"/>
    </source>
</evidence>
<dbReference type="InterPro" id="IPR017978">
    <property type="entry name" value="GPCR_3_C"/>
</dbReference>
<gene>
    <name evidence="15" type="primary">LOC108932246</name>
</gene>
<keyword evidence="6 12" id="KW-1133">Transmembrane helix</keyword>